<dbReference type="InterPro" id="IPR015947">
    <property type="entry name" value="PUA-like_sf"/>
</dbReference>
<dbReference type="InterPro" id="IPR009326">
    <property type="entry name" value="DUF984"/>
</dbReference>
<dbReference type="AlphaFoldDB" id="A0A975JBG5"/>
<dbReference type="Pfam" id="PF04266">
    <property type="entry name" value="ASCH"/>
    <property type="match status" value="1"/>
</dbReference>
<gene>
    <name evidence="2" type="ORF">KDD17_08370</name>
</gene>
<dbReference type="EMBL" id="CP073581">
    <property type="protein sequence ID" value="QUJ75060.1"/>
    <property type="molecule type" value="Genomic_DNA"/>
</dbReference>
<protein>
    <submittedName>
        <fullName evidence="2">ASCH domain-containing protein</fullName>
    </submittedName>
</protein>
<feature type="domain" description="ASCH" evidence="1">
    <location>
        <begin position="16"/>
        <end position="133"/>
    </location>
</feature>
<sequence>MTLEQAMARYPGARTFSFGDSPALIAELTGLVRKGVKRATCTAVADIEAGREAAPEIGRRDIALGPYGAPALVIETQELIETTWAGMTEEMALAEGEDDSLESWRAGHRRYYTRQGIFAEDMQLIWERFTVIEDFEESGDV</sequence>
<evidence type="ECO:0000313" key="3">
    <source>
        <dbReference type="Proteomes" id="UP000683291"/>
    </source>
</evidence>
<dbReference type="SMART" id="SM01022">
    <property type="entry name" value="ASCH"/>
    <property type="match status" value="1"/>
</dbReference>
<dbReference type="PANTHER" id="PTHR39203">
    <property type="entry name" value="CYTOPLASMIC PROTEIN-RELATED"/>
    <property type="match status" value="1"/>
</dbReference>
<dbReference type="KEGG" id="sual:KDD17_08370"/>
<dbReference type="Gene3D" id="3.10.400.10">
    <property type="entry name" value="Sulfate adenylyltransferase"/>
    <property type="match status" value="1"/>
</dbReference>
<dbReference type="Proteomes" id="UP000683291">
    <property type="component" value="Chromosome 1"/>
</dbReference>
<evidence type="ECO:0000259" key="1">
    <source>
        <dbReference type="SMART" id="SM01022"/>
    </source>
</evidence>
<proteinExistence type="predicted"/>
<dbReference type="SUPFAM" id="SSF88697">
    <property type="entry name" value="PUA domain-like"/>
    <property type="match status" value="1"/>
</dbReference>
<organism evidence="2 3">
    <name type="scientific">Sulfitobacter albidus</name>
    <dbReference type="NCBI Taxonomy" id="2829501"/>
    <lineage>
        <taxon>Bacteria</taxon>
        <taxon>Pseudomonadati</taxon>
        <taxon>Pseudomonadota</taxon>
        <taxon>Alphaproteobacteria</taxon>
        <taxon>Rhodobacterales</taxon>
        <taxon>Roseobacteraceae</taxon>
        <taxon>Sulfitobacter</taxon>
    </lineage>
</organism>
<name>A0A975JBG5_9RHOB</name>
<evidence type="ECO:0000313" key="2">
    <source>
        <dbReference type="EMBL" id="QUJ75060.1"/>
    </source>
</evidence>
<reference evidence="2" key="1">
    <citation type="submission" date="2021-04" db="EMBL/GenBank/DDBJ databases">
        <title>Complete genome sequence for Sulfitobacter sp. strain JK7-1.</title>
        <authorList>
            <person name="Park S.-J."/>
        </authorList>
    </citation>
    <scope>NUCLEOTIDE SEQUENCE</scope>
    <source>
        <strain evidence="2">JK7-1</strain>
    </source>
</reference>
<keyword evidence="3" id="KW-1185">Reference proteome</keyword>
<dbReference type="InterPro" id="IPR007374">
    <property type="entry name" value="ASCH_domain"/>
</dbReference>
<dbReference type="PANTHER" id="PTHR39203:SF1">
    <property type="entry name" value="CYTOPLASMIC PROTEIN"/>
    <property type="match status" value="1"/>
</dbReference>
<accession>A0A975JBG5</accession>